<keyword evidence="4" id="KW-1185">Reference proteome</keyword>
<dbReference type="PANTHER" id="PTHR35102">
    <property type="entry name" value="E3 UBIQUITIN-PROTEIN LIGASE"/>
    <property type="match status" value="1"/>
</dbReference>
<organism evidence="3 4">
    <name type="scientific">Hymenobacter crusticola</name>
    <dbReference type="NCBI Taxonomy" id="1770526"/>
    <lineage>
        <taxon>Bacteria</taxon>
        <taxon>Pseudomonadati</taxon>
        <taxon>Bacteroidota</taxon>
        <taxon>Cytophagia</taxon>
        <taxon>Cytophagales</taxon>
        <taxon>Hymenobacteraceae</taxon>
        <taxon>Hymenobacter</taxon>
    </lineage>
</organism>
<evidence type="ECO:0000256" key="1">
    <source>
        <dbReference type="SAM" id="Phobius"/>
    </source>
</evidence>
<evidence type="ECO:0000313" key="4">
    <source>
        <dbReference type="Proteomes" id="UP000194873"/>
    </source>
</evidence>
<protein>
    <recommendedName>
        <fullName evidence="2">DUF2062 domain-containing protein</fullName>
    </recommendedName>
</protein>
<comment type="caution">
    <text evidence="3">The sequence shown here is derived from an EMBL/GenBank/DDBJ whole genome shotgun (WGS) entry which is preliminary data.</text>
</comment>
<gene>
    <name evidence="3" type="ORF">BXP70_18585</name>
</gene>
<evidence type="ECO:0000259" key="2">
    <source>
        <dbReference type="Pfam" id="PF09835"/>
    </source>
</evidence>
<accession>A0A243WA97</accession>
<dbReference type="EMBL" id="MTSE01000011">
    <property type="protein sequence ID" value="OUJ72382.1"/>
    <property type="molecule type" value="Genomic_DNA"/>
</dbReference>
<feature type="transmembrane region" description="Helical" evidence="1">
    <location>
        <begin position="72"/>
        <end position="93"/>
    </location>
</feature>
<dbReference type="Proteomes" id="UP000194873">
    <property type="component" value="Unassembled WGS sequence"/>
</dbReference>
<keyword evidence="1" id="KW-1133">Transmembrane helix</keyword>
<dbReference type="PANTHER" id="PTHR35102:SF1">
    <property type="entry name" value="E3 UBIQUITIN-PROTEIN LIGASE"/>
    <property type="match status" value="1"/>
</dbReference>
<dbReference type="AlphaFoldDB" id="A0A243WA97"/>
<dbReference type="Pfam" id="PF09835">
    <property type="entry name" value="DUF2062"/>
    <property type="match status" value="1"/>
</dbReference>
<keyword evidence="1" id="KW-0812">Transmembrane</keyword>
<feature type="domain" description="DUF2062" evidence="2">
    <location>
        <begin position="22"/>
        <end position="165"/>
    </location>
</feature>
<evidence type="ECO:0000313" key="3">
    <source>
        <dbReference type="EMBL" id="OUJ72382.1"/>
    </source>
</evidence>
<reference evidence="3 4" key="1">
    <citation type="submission" date="2017-01" db="EMBL/GenBank/DDBJ databases">
        <title>A new Hymenobacter.</title>
        <authorList>
            <person name="Liang Y."/>
            <person name="Feng F."/>
        </authorList>
    </citation>
    <scope>NUCLEOTIDE SEQUENCE [LARGE SCALE GENOMIC DNA]</scope>
    <source>
        <strain evidence="3">MIMBbqt21</strain>
    </source>
</reference>
<name>A0A243WA97_9BACT</name>
<sequence>MPPASPASSSGPVAWLRRRVVDPLLHLLKQGLSPSQLALTVALGVVFGLVPFLGGTTFLVTITAVRLRLNVAAMLLVSHLLSPVQLLLIIPLLRLGARLFGQGPAPDLTMAKLRHLLEHDLGGAFSLLWRAELGALLLWALGSVVLAGLLYLGLRPVFKRIIARQAA</sequence>
<proteinExistence type="predicted"/>
<dbReference type="InterPro" id="IPR018639">
    <property type="entry name" value="DUF2062"/>
</dbReference>
<feature type="transmembrane region" description="Helical" evidence="1">
    <location>
        <begin position="37"/>
        <end position="60"/>
    </location>
</feature>
<keyword evidence="1" id="KW-0472">Membrane</keyword>
<feature type="transmembrane region" description="Helical" evidence="1">
    <location>
        <begin position="133"/>
        <end position="154"/>
    </location>
</feature>